<feature type="signal peptide" evidence="1">
    <location>
        <begin position="1"/>
        <end position="25"/>
    </location>
</feature>
<evidence type="ECO:0000256" key="1">
    <source>
        <dbReference type="SAM" id="SignalP"/>
    </source>
</evidence>
<dbReference type="EMBL" id="BSOZ01000097">
    <property type="protein sequence ID" value="GLS06150.1"/>
    <property type="molecule type" value="Genomic_DNA"/>
</dbReference>
<dbReference type="SMART" id="SM00869">
    <property type="entry name" value="Autotransporter"/>
    <property type="match status" value="1"/>
</dbReference>
<dbReference type="SUPFAM" id="SSF103515">
    <property type="entry name" value="Autotransporter"/>
    <property type="match status" value="1"/>
</dbReference>
<dbReference type="InterPro" id="IPR006315">
    <property type="entry name" value="OM_autotransptr_brl_dom"/>
</dbReference>
<dbReference type="Pfam" id="PF03797">
    <property type="entry name" value="Autotransporter"/>
    <property type="match status" value="1"/>
</dbReference>
<dbReference type="InterPro" id="IPR005546">
    <property type="entry name" value="Autotransporte_beta"/>
</dbReference>
<feature type="chain" id="PRO_5046968864" description="Autotransporter domain-containing protein" evidence="1">
    <location>
        <begin position="26"/>
        <end position="458"/>
    </location>
</feature>
<gene>
    <name evidence="3" type="ORF">GCM10007860_33180</name>
</gene>
<keyword evidence="1" id="KW-0732">Signal</keyword>
<comment type="caution">
    <text evidence="3">The sequence shown here is derived from an EMBL/GenBank/DDBJ whole genome shotgun (WGS) entry which is preliminary data.</text>
</comment>
<proteinExistence type="predicted"/>
<dbReference type="PROSITE" id="PS51208">
    <property type="entry name" value="AUTOTRANSPORTER"/>
    <property type="match status" value="1"/>
</dbReference>
<dbReference type="InterPro" id="IPR036709">
    <property type="entry name" value="Autotransporte_beta_dom_sf"/>
</dbReference>
<protein>
    <recommendedName>
        <fullName evidence="2">Autotransporter domain-containing protein</fullName>
    </recommendedName>
</protein>
<sequence>MPAVARSLFLLLVLLCFGPAAPARAGDAIALAADTPLQLDLPLDQDGVRYRDGSVVAVLPPQAGIATLTHADDVLRLGFTPARGYDGEVVIRYALRADGGTVTPASLTVDVAPRAAPGSGSDGEALAWAQTGYARRAATSQLANVNPRLTQLHQEHAPRARSSLGLYLDGKALPLPSQRAVEGLSDLLPGDLSLWSAGSLYVGTDSGVDFTSGGLSLGADYLVSPMFSAGLSLGYGRGDNAVGDDSAQQSDNAALTFYGSFRPWSSFYLDAALGYGWLRNDPSRLRREDDAYATARRRGSQAYGSLAFGYDYRMDRLRLNPYGRFDMTHSQLDDYREDGAQPGALAVGGQAVQTRSGTVGMYIDRPILLDTGRLTPSLRMEYQYWLRDTDDLTLRYADQPDGAVRRVEGAATTGSQKVYGLGLDWALPDDLSLGLRVDRIDGEEESSQRGTLNARKRF</sequence>
<evidence type="ECO:0000313" key="4">
    <source>
        <dbReference type="Proteomes" id="UP001156836"/>
    </source>
</evidence>
<evidence type="ECO:0000313" key="3">
    <source>
        <dbReference type="EMBL" id="GLS06150.1"/>
    </source>
</evidence>
<keyword evidence="4" id="KW-1185">Reference proteome</keyword>
<accession>A0ABQ6BVZ6</accession>
<evidence type="ECO:0000259" key="2">
    <source>
        <dbReference type="PROSITE" id="PS51208"/>
    </source>
</evidence>
<dbReference type="Gene3D" id="2.40.128.130">
    <property type="entry name" value="Autotransporter beta-domain"/>
    <property type="match status" value="1"/>
</dbReference>
<dbReference type="NCBIfam" id="TIGR01414">
    <property type="entry name" value="autotrans_barl"/>
    <property type="match status" value="1"/>
</dbReference>
<name>A0ABQ6BVZ6_9NEIS</name>
<dbReference type="Proteomes" id="UP001156836">
    <property type="component" value="Unassembled WGS sequence"/>
</dbReference>
<feature type="domain" description="Autotransporter" evidence="2">
    <location>
        <begin position="187"/>
        <end position="458"/>
    </location>
</feature>
<organism evidence="3 4">
    <name type="scientific">Chitiniphilus shinanonensis</name>
    <dbReference type="NCBI Taxonomy" id="553088"/>
    <lineage>
        <taxon>Bacteria</taxon>
        <taxon>Pseudomonadati</taxon>
        <taxon>Pseudomonadota</taxon>
        <taxon>Betaproteobacteria</taxon>
        <taxon>Neisseriales</taxon>
        <taxon>Chitinibacteraceae</taxon>
        <taxon>Chitiniphilus</taxon>
    </lineage>
</organism>
<dbReference type="RefSeq" id="WP_284209235.1">
    <property type="nucleotide sequence ID" value="NZ_BSOZ01000097.1"/>
</dbReference>
<reference evidence="4" key="1">
    <citation type="journal article" date="2019" name="Int. J. Syst. Evol. Microbiol.">
        <title>The Global Catalogue of Microorganisms (GCM) 10K type strain sequencing project: providing services to taxonomists for standard genome sequencing and annotation.</title>
        <authorList>
            <consortium name="The Broad Institute Genomics Platform"/>
            <consortium name="The Broad Institute Genome Sequencing Center for Infectious Disease"/>
            <person name="Wu L."/>
            <person name="Ma J."/>
        </authorList>
    </citation>
    <scope>NUCLEOTIDE SEQUENCE [LARGE SCALE GENOMIC DNA]</scope>
    <source>
        <strain evidence="4">NBRC 104970</strain>
    </source>
</reference>